<evidence type="ECO:0000256" key="1">
    <source>
        <dbReference type="SAM" id="MobiDB-lite"/>
    </source>
</evidence>
<accession>A0A8H4QT51</accession>
<feature type="compositionally biased region" description="Basic residues" evidence="1">
    <location>
        <begin position="743"/>
        <end position="755"/>
    </location>
</feature>
<dbReference type="CDD" id="cd21075">
    <property type="entry name" value="DBD_XPA-like"/>
    <property type="match status" value="1"/>
</dbReference>
<feature type="region of interest" description="Disordered" evidence="1">
    <location>
        <begin position="212"/>
        <end position="253"/>
    </location>
</feature>
<reference evidence="2 3" key="1">
    <citation type="submission" date="2019-12" db="EMBL/GenBank/DDBJ databases">
        <authorList>
            <person name="Floudas D."/>
            <person name="Bentzer J."/>
            <person name="Ahren D."/>
            <person name="Johansson T."/>
            <person name="Persson P."/>
            <person name="Tunlid A."/>
        </authorList>
    </citation>
    <scope>NUCLEOTIDE SEQUENCE [LARGE SCALE GENOMIC DNA]</scope>
    <source>
        <strain evidence="2 3">CBS 102.39</strain>
    </source>
</reference>
<organism evidence="2 3">
    <name type="scientific">Agrocybe pediades</name>
    <dbReference type="NCBI Taxonomy" id="84607"/>
    <lineage>
        <taxon>Eukaryota</taxon>
        <taxon>Fungi</taxon>
        <taxon>Dikarya</taxon>
        <taxon>Basidiomycota</taxon>
        <taxon>Agaricomycotina</taxon>
        <taxon>Agaricomycetes</taxon>
        <taxon>Agaricomycetidae</taxon>
        <taxon>Agaricales</taxon>
        <taxon>Agaricineae</taxon>
        <taxon>Strophariaceae</taxon>
        <taxon>Agrocybe</taxon>
    </lineage>
</organism>
<protein>
    <submittedName>
        <fullName evidence="2">Uncharacterized protein</fullName>
    </submittedName>
</protein>
<dbReference type="AlphaFoldDB" id="A0A8H4QT51"/>
<feature type="compositionally biased region" description="Acidic residues" evidence="1">
    <location>
        <begin position="217"/>
        <end position="228"/>
    </location>
</feature>
<feature type="compositionally biased region" description="Polar residues" evidence="1">
    <location>
        <begin position="657"/>
        <end position="688"/>
    </location>
</feature>
<comment type="caution">
    <text evidence="2">The sequence shown here is derived from an EMBL/GenBank/DDBJ whole genome shotgun (WGS) entry which is preliminary data.</text>
</comment>
<evidence type="ECO:0000313" key="3">
    <source>
        <dbReference type="Proteomes" id="UP000521872"/>
    </source>
</evidence>
<dbReference type="EMBL" id="JAACJL010000031">
    <property type="protein sequence ID" value="KAF4616386.1"/>
    <property type="molecule type" value="Genomic_DNA"/>
</dbReference>
<feature type="compositionally biased region" description="Basic and acidic residues" evidence="1">
    <location>
        <begin position="141"/>
        <end position="155"/>
    </location>
</feature>
<gene>
    <name evidence="2" type="ORF">D9613_008458</name>
</gene>
<evidence type="ECO:0000313" key="2">
    <source>
        <dbReference type="EMBL" id="KAF4616386.1"/>
    </source>
</evidence>
<feature type="region of interest" description="Disordered" evidence="1">
    <location>
        <begin position="125"/>
        <end position="179"/>
    </location>
</feature>
<feature type="compositionally biased region" description="Basic and acidic residues" evidence="1">
    <location>
        <begin position="625"/>
        <end position="645"/>
    </location>
</feature>
<name>A0A8H4QT51_9AGAR</name>
<feature type="compositionally biased region" description="Basic residues" evidence="1">
    <location>
        <begin position="701"/>
        <end position="711"/>
    </location>
</feature>
<feature type="compositionally biased region" description="Acidic residues" evidence="1">
    <location>
        <begin position="718"/>
        <end position="730"/>
    </location>
</feature>
<keyword evidence="3" id="KW-1185">Reference proteome</keyword>
<feature type="compositionally biased region" description="Polar residues" evidence="1">
    <location>
        <begin position="165"/>
        <end position="174"/>
    </location>
</feature>
<sequence length="755" mass="83183">MWKAAGTNPDDAAQQVQVKPLSHYRQYLPTTEPMTYPTSDKPKVVPSVLRDDQPVTYRNHVELVEVGYDDVPYEPYDKDGDHEYEEREYYDDCDCCNGIAMFFAMAQGTRGYSPPVATRDVVATRPGTSAGIVPGPPGPAEEAKEERKDVNEVKPEFSAPAKSKPVTSTSSAASVKQEVDDQKPVVLEVVTPTTPSTRRSSRIKALEEYGVKRELETDSEPGIDDDGDFVPGRGNTTPGSRPSKKRKTQSKSSIICQNLQRRLLIELDGTNNQPSTQHKRSYEQNHHYTPAQVDHIPQIYEHITLECYRLAAMPKASKAKAKTGSSSLTEHAAAERRYTKASLEHFQRLGWGEDADWKGKPHMEAEGYTPVKRKVIKGVSEYDSAKWGTPEFSARDLLNEKEIIDLCFKKRIVITPNGDARFAHDYSCSELERRAWEKYGGPKGLEVERKTRRAEQAARKKAGKTGANQDAAAQQVQIKSISSYRRYLATTEPMVYATSEEHNVVPSVLRDDQPAQSYSDPRLAFSAFSNKELGYANESNKPNGSEDSVDNYDDYGCGEDCDCRTCNAVAWVFAGPAQKSDRSYAPVVAPLMLPQPPPLRRPPHKPQGIVVARPGTTSGVTVPAEEAKEESNEVEAMKKEREAKPDLSIPESKPIDTCNTTSSTSAEGGSPRTTVKQEANDQKPQAVNLQAVAPATPSTRRSSRSKAHAGVKRGAAELDSEPGSDSDDGDFVPGRGSTTPSRSLKKRKTQSKSLT</sequence>
<feature type="region of interest" description="Disordered" evidence="1">
    <location>
        <begin position="610"/>
        <end position="755"/>
    </location>
</feature>
<proteinExistence type="predicted"/>
<dbReference type="Proteomes" id="UP000521872">
    <property type="component" value="Unassembled WGS sequence"/>
</dbReference>